<feature type="domain" description="Tlde1" evidence="1">
    <location>
        <begin position="24"/>
        <end position="152"/>
    </location>
</feature>
<accession>A0ABX8JSF2</accession>
<dbReference type="RefSeq" id="WP_207293064.1">
    <property type="nucleotide sequence ID" value="NZ_CP071383.1"/>
</dbReference>
<keyword evidence="3" id="KW-1185">Reference proteome</keyword>
<dbReference type="Pfam" id="PF10908">
    <property type="entry name" value="Tlde1_dom"/>
    <property type="match status" value="1"/>
</dbReference>
<organism evidence="2 3">
    <name type="scientific">Leclercia pneumoniae</name>
    <dbReference type="NCBI Taxonomy" id="2815358"/>
    <lineage>
        <taxon>Bacteria</taxon>
        <taxon>Pseudomonadati</taxon>
        <taxon>Pseudomonadota</taxon>
        <taxon>Gammaproteobacteria</taxon>
        <taxon>Enterobacterales</taxon>
        <taxon>Enterobacteriaceae</taxon>
        <taxon>Leclercia</taxon>
    </lineage>
</organism>
<dbReference type="EMBL" id="CP076838">
    <property type="protein sequence ID" value="QWW78808.1"/>
    <property type="molecule type" value="Genomic_DNA"/>
</dbReference>
<evidence type="ECO:0000259" key="1">
    <source>
        <dbReference type="Pfam" id="PF10908"/>
    </source>
</evidence>
<gene>
    <name evidence="2" type="ORF">KQ929_16380</name>
</gene>
<reference evidence="2 3" key="1">
    <citation type="submission" date="2021-06" db="EMBL/GenBank/DDBJ databases">
        <title>Leclercia pneumoniae sp. nov.</title>
        <authorList>
            <person name="Hoenemann M."/>
            <person name="Viehweger A."/>
            <person name="Dietze N."/>
        </authorList>
    </citation>
    <scope>NUCLEOTIDE SEQUENCE [LARGE SCALE GENOMIC DNA]</scope>
    <source>
        <strain evidence="3">49125</strain>
    </source>
</reference>
<dbReference type="InterPro" id="IPR021225">
    <property type="entry name" value="Tlde1_dom"/>
</dbReference>
<dbReference type="Proteomes" id="UP000683497">
    <property type="component" value="Chromosome"/>
</dbReference>
<name>A0ABX8JSF2_9ENTR</name>
<proteinExistence type="predicted"/>
<evidence type="ECO:0000313" key="3">
    <source>
        <dbReference type="Proteomes" id="UP000683497"/>
    </source>
</evidence>
<protein>
    <submittedName>
        <fullName evidence="2">DUF2778 domain-containing protein</fullName>
    </submittedName>
</protein>
<sequence length="167" mass="18602">MALQGSLILNGADYAPFNLFGVGVFMAFSGQGFCRNNLSCMANAGDGPIPSGKYWIVDRQEGNWLSQKRVELKDSANKILGRREFGKSDWFALYRDDWGIDDGTWVEDVYRGLFRLHPGRVSKGCITIAHDSDFAIIRQALLNTQLVQVPCMRSLKAHGWVEVQASG</sequence>
<evidence type="ECO:0000313" key="2">
    <source>
        <dbReference type="EMBL" id="QWW78808.1"/>
    </source>
</evidence>